<gene>
    <name evidence="9" type="ORF">WS72_04355</name>
</gene>
<keyword evidence="5 8" id="KW-0812">Transmembrane</keyword>
<evidence type="ECO:0000256" key="7">
    <source>
        <dbReference type="ARBA" id="ARBA00023136"/>
    </source>
</evidence>
<dbReference type="Gene3D" id="1.10.3470.10">
    <property type="entry name" value="ABC transporter involved in vitamin B12 uptake, BtuC"/>
    <property type="match status" value="1"/>
</dbReference>
<dbReference type="Pfam" id="PF01032">
    <property type="entry name" value="FecCD"/>
    <property type="match status" value="1"/>
</dbReference>
<accession>A0ABR5TAZ8</accession>
<protein>
    <submittedName>
        <fullName evidence="9">ABC transporter permease</fullName>
    </submittedName>
</protein>
<dbReference type="PANTHER" id="PTHR30472:SF67">
    <property type="entry name" value="PERMEASE OF ABC TRANSPORTER-RELATED"/>
    <property type="match status" value="1"/>
</dbReference>
<evidence type="ECO:0000256" key="4">
    <source>
        <dbReference type="ARBA" id="ARBA00022475"/>
    </source>
</evidence>
<dbReference type="Proteomes" id="UP000070255">
    <property type="component" value="Unassembled WGS sequence"/>
</dbReference>
<feature type="transmembrane region" description="Helical" evidence="8">
    <location>
        <begin position="220"/>
        <end position="239"/>
    </location>
</feature>
<feature type="transmembrane region" description="Helical" evidence="8">
    <location>
        <begin position="338"/>
        <end position="356"/>
    </location>
</feature>
<feature type="transmembrane region" description="Helical" evidence="8">
    <location>
        <begin position="149"/>
        <end position="167"/>
    </location>
</feature>
<dbReference type="SUPFAM" id="SSF81345">
    <property type="entry name" value="ABC transporter involved in vitamin B12 uptake, BtuC"/>
    <property type="match status" value="1"/>
</dbReference>
<feature type="transmembrane region" description="Helical" evidence="8">
    <location>
        <begin position="25"/>
        <end position="46"/>
    </location>
</feature>
<evidence type="ECO:0000313" key="10">
    <source>
        <dbReference type="Proteomes" id="UP000070255"/>
    </source>
</evidence>
<keyword evidence="3" id="KW-0813">Transport</keyword>
<comment type="caution">
    <text evidence="9">The sequence shown here is derived from an EMBL/GenBank/DDBJ whole genome shotgun (WGS) entry which is preliminary data.</text>
</comment>
<keyword evidence="10" id="KW-1185">Reference proteome</keyword>
<name>A0ABR5TAZ8_9BURK</name>
<keyword evidence="4" id="KW-1003">Cell membrane</keyword>
<evidence type="ECO:0000256" key="2">
    <source>
        <dbReference type="ARBA" id="ARBA00007935"/>
    </source>
</evidence>
<comment type="similarity">
    <text evidence="2">Belongs to the binding-protein-dependent transport system permease family. FecCD subfamily.</text>
</comment>
<dbReference type="PANTHER" id="PTHR30472">
    <property type="entry name" value="FERRIC ENTEROBACTIN TRANSPORT SYSTEM PERMEASE PROTEIN"/>
    <property type="match status" value="1"/>
</dbReference>
<evidence type="ECO:0000256" key="5">
    <source>
        <dbReference type="ARBA" id="ARBA00022692"/>
    </source>
</evidence>
<evidence type="ECO:0000256" key="6">
    <source>
        <dbReference type="ARBA" id="ARBA00022989"/>
    </source>
</evidence>
<sequence>MSDATIVDASHGSAASSGRRWRARLVLPALAALVASSIVAAVALGATPIAPARVVAIVAAHVADLLRIDALAPHGASIAEDSIVWQIRLPRALLAALVGATLAMVGVALQAATANRLADPHLLGVSSGAMLGAVAATLGFGAAFGPLTLSFAAFAGALAATALVIALAYRRGRLESDRLLLAGIAVSFVMTAVANLLLYLGDPRAASSVLFWMLGGVGLARWDLLGAPACCAALAALLLFARRRELNALMSGDVAAASLGVSVARMRREVFVIASFATGAMVAVSGAIGFVGLVTPHLCRRLVGAEHGRLLPVAGLSGAALLVWADVAARTLAAPEDLPIGIVTAALGSAFFIALMRRR</sequence>
<keyword evidence="6 8" id="KW-1133">Transmembrane helix</keyword>
<dbReference type="EMBL" id="LNJQ01000001">
    <property type="protein sequence ID" value="KWZ42188.1"/>
    <property type="molecule type" value="Genomic_DNA"/>
</dbReference>
<dbReference type="InterPro" id="IPR000522">
    <property type="entry name" value="ABC_transptr_permease_BtuC"/>
</dbReference>
<evidence type="ECO:0000256" key="1">
    <source>
        <dbReference type="ARBA" id="ARBA00004651"/>
    </source>
</evidence>
<evidence type="ECO:0000256" key="3">
    <source>
        <dbReference type="ARBA" id="ARBA00022448"/>
    </source>
</evidence>
<keyword evidence="7 8" id="KW-0472">Membrane</keyword>
<feature type="transmembrane region" description="Helical" evidence="8">
    <location>
        <begin position="121"/>
        <end position="143"/>
    </location>
</feature>
<feature type="transmembrane region" description="Helical" evidence="8">
    <location>
        <begin position="179"/>
        <end position="200"/>
    </location>
</feature>
<feature type="transmembrane region" description="Helical" evidence="8">
    <location>
        <begin position="92"/>
        <end position="109"/>
    </location>
</feature>
<evidence type="ECO:0000313" key="9">
    <source>
        <dbReference type="EMBL" id="KWZ42188.1"/>
    </source>
</evidence>
<comment type="subcellular location">
    <subcellularLocation>
        <location evidence="1">Cell membrane</location>
        <topology evidence="1">Multi-pass membrane protein</topology>
    </subcellularLocation>
</comment>
<reference evidence="9 10" key="1">
    <citation type="submission" date="2015-11" db="EMBL/GenBank/DDBJ databases">
        <authorList>
            <person name="Sahl J."/>
            <person name="Wagner D."/>
            <person name="Keim P."/>
        </authorList>
    </citation>
    <scope>NUCLEOTIDE SEQUENCE [LARGE SCALE GENOMIC DNA]</scope>
    <source>
        <strain evidence="9 10">BDU18</strain>
    </source>
</reference>
<dbReference type="InterPro" id="IPR037294">
    <property type="entry name" value="ABC_BtuC-like"/>
</dbReference>
<evidence type="ECO:0000256" key="8">
    <source>
        <dbReference type="SAM" id="Phobius"/>
    </source>
</evidence>
<feature type="transmembrane region" description="Helical" evidence="8">
    <location>
        <begin position="270"/>
        <end position="298"/>
    </location>
</feature>
<organism evidence="9 10">
    <name type="scientific">Burkholderia savannae</name>
    <dbReference type="NCBI Taxonomy" id="1637837"/>
    <lineage>
        <taxon>Bacteria</taxon>
        <taxon>Pseudomonadati</taxon>
        <taxon>Pseudomonadota</taxon>
        <taxon>Betaproteobacteria</taxon>
        <taxon>Burkholderiales</taxon>
        <taxon>Burkholderiaceae</taxon>
        <taxon>Burkholderia</taxon>
        <taxon>pseudomallei group</taxon>
    </lineage>
</organism>
<proteinExistence type="inferred from homology"/>
<dbReference type="CDD" id="cd06550">
    <property type="entry name" value="TM_ABC_iron-siderophores_like"/>
    <property type="match status" value="1"/>
</dbReference>
<dbReference type="RefSeq" id="WP_038751837.1">
    <property type="nucleotide sequence ID" value="NZ_CP013417.1"/>
</dbReference>